<dbReference type="AlphaFoldDB" id="Q649X4"/>
<reference evidence="1" key="1">
    <citation type="journal article" date="2004" name="Science">
        <title>Reverse methanogenesis: testing the hypothesis with environmental genomics.</title>
        <authorList>
            <person name="Hallam S.J."/>
            <person name="Putnam N."/>
            <person name="Preston C.M."/>
            <person name="Detter J.C."/>
            <person name="Rokhsar D."/>
            <person name="Richardson P.M."/>
            <person name="DeLong E.F."/>
        </authorList>
    </citation>
    <scope>NUCLEOTIDE SEQUENCE</scope>
</reference>
<dbReference type="InterPro" id="IPR027417">
    <property type="entry name" value="P-loop_NTPase"/>
</dbReference>
<dbReference type="EMBL" id="AY714859">
    <property type="protein sequence ID" value="AAU83803.1"/>
    <property type="molecule type" value="Genomic_DNA"/>
</dbReference>
<dbReference type="PANTHER" id="PTHR43534">
    <property type="entry name" value="MIND SUPERFAMILY P-LOOP ATPASE CONTAINING AN INSERTED FERREDOXIN DOMAIN"/>
    <property type="match status" value="1"/>
</dbReference>
<dbReference type="SUPFAM" id="SSF52540">
    <property type="entry name" value="P-loop containing nucleoside triphosphate hydrolases"/>
    <property type="match status" value="1"/>
</dbReference>
<evidence type="ECO:0000313" key="1">
    <source>
        <dbReference type="EMBL" id="AAU83803.1"/>
    </source>
</evidence>
<dbReference type="PANTHER" id="PTHR43534:SF1">
    <property type="entry name" value="4FE-4S CLUSTER CONTAINING PARA FAMILY ATPASE PROTEIN"/>
    <property type="match status" value="1"/>
</dbReference>
<accession>Q649X4</accession>
<dbReference type="Gene3D" id="3.40.50.300">
    <property type="entry name" value="P-loop containing nucleotide triphosphate hydrolases"/>
    <property type="match status" value="1"/>
</dbReference>
<organism evidence="1">
    <name type="scientific">Uncultured archaeon GZfos26G2</name>
    <dbReference type="NCBI Taxonomy" id="3386331"/>
    <lineage>
        <taxon>Archaea</taxon>
        <taxon>Methanobacteriati</taxon>
        <taxon>Methanobacteriota</taxon>
        <taxon>Stenosarchaea group</taxon>
        <taxon>Methanomicrobia</taxon>
        <taxon>Candidatus Methanophagales</taxon>
        <taxon>Candidatus Methanophagaceae</taxon>
        <taxon>Candidatus Methanophaga</taxon>
    </lineage>
</organism>
<gene>
    <name evidence="1" type="ORF">GZ34A6_14</name>
</gene>
<reference evidence="1" key="2">
    <citation type="submission" date="2004-08" db="EMBL/GenBank/DDBJ databases">
        <authorList>
            <person name="Putnam N."/>
            <person name="Detter J.C."/>
            <person name="Richardson P.M."/>
            <person name="Rokhsar D."/>
        </authorList>
    </citation>
    <scope>NUCLEOTIDE SEQUENCE</scope>
</reference>
<proteinExistence type="predicted"/>
<protein>
    <submittedName>
        <fullName evidence="1">MinD superfamily P-loop ATPase</fullName>
    </submittedName>
</protein>
<name>Q649X4_UNCAG</name>
<sequence length="164" mass="18004">MKEKYTLSFANYSINLISGDIMKGKTGSGKVVEGVIKTSDDFDYDFRVMDSAPGTGYPVLTCITNSDYAVLVTEATSLGFKDLKKLIGIVEKKGVSYGVVTNMDTDPEIANQIRSYVGENYVSSLPYDETIPLALKKSLPPTRLKGPSSKKLNEICEKKISKIR</sequence>